<dbReference type="STRING" id="317619.GCA_000332315_02031"/>
<dbReference type="Gene3D" id="3.90.1570.10">
    <property type="entry name" value="tt1808, chain A"/>
    <property type="match status" value="1"/>
</dbReference>
<dbReference type="CDD" id="cd06260">
    <property type="entry name" value="DUF820-like"/>
    <property type="match status" value="1"/>
</dbReference>
<dbReference type="RefSeq" id="WP_017712473.1">
    <property type="nucleotide sequence ID" value="NZ_KB235937.1"/>
</dbReference>
<dbReference type="InterPro" id="IPR011335">
    <property type="entry name" value="Restrct_endonuc-II-like"/>
</dbReference>
<evidence type="ECO:0000259" key="1">
    <source>
        <dbReference type="Pfam" id="PF05685"/>
    </source>
</evidence>
<dbReference type="PANTHER" id="PTHR34107:SF2">
    <property type="entry name" value="SLL0888 PROTEIN"/>
    <property type="match status" value="1"/>
</dbReference>
<dbReference type="InterPro" id="IPR012296">
    <property type="entry name" value="Nuclease_put_TT1808"/>
</dbReference>
<reference evidence="2" key="1">
    <citation type="submission" date="2012-04" db="EMBL/GenBank/DDBJ databases">
        <authorList>
            <person name="Borisov I.G."/>
            <person name="Ivanikova N.V."/>
            <person name="Pinevich A.V."/>
        </authorList>
    </citation>
    <scope>NUCLEOTIDE SEQUENCE</scope>
    <source>
        <strain evidence="2">CALU 1027</strain>
    </source>
</reference>
<gene>
    <name evidence="2" type="ORF">PROH_14510</name>
</gene>
<accession>A0A0M2PWH6</accession>
<keyword evidence="3" id="KW-1185">Reference proteome</keyword>
<evidence type="ECO:0000313" key="3">
    <source>
        <dbReference type="Proteomes" id="UP000034681"/>
    </source>
</evidence>
<organism evidence="2 3">
    <name type="scientific">Prochlorothrix hollandica PCC 9006 = CALU 1027</name>
    <dbReference type="NCBI Taxonomy" id="317619"/>
    <lineage>
        <taxon>Bacteria</taxon>
        <taxon>Bacillati</taxon>
        <taxon>Cyanobacteriota</taxon>
        <taxon>Cyanophyceae</taxon>
        <taxon>Prochlorotrichales</taxon>
        <taxon>Prochlorotrichaceae</taxon>
        <taxon>Prochlorothrix</taxon>
    </lineage>
</organism>
<dbReference type="OrthoDB" id="428427at2"/>
<dbReference type="InterPro" id="IPR008538">
    <property type="entry name" value="Uma2"/>
</dbReference>
<name>A0A0M2PWH6_PROHO</name>
<dbReference type="eggNOG" id="COG4636">
    <property type="taxonomic scope" value="Bacteria"/>
</dbReference>
<proteinExistence type="predicted"/>
<dbReference type="EMBL" id="AJTX02000006">
    <property type="protein sequence ID" value="KKI99018.1"/>
    <property type="molecule type" value="Genomic_DNA"/>
</dbReference>
<dbReference type="SUPFAM" id="SSF52980">
    <property type="entry name" value="Restriction endonuclease-like"/>
    <property type="match status" value="1"/>
</dbReference>
<dbReference type="AlphaFoldDB" id="A0A0M2PWH6"/>
<protein>
    <recommendedName>
        <fullName evidence="1">Putative restriction endonuclease domain-containing protein</fullName>
    </recommendedName>
</protein>
<dbReference type="Pfam" id="PF05685">
    <property type="entry name" value="Uma2"/>
    <property type="match status" value="1"/>
</dbReference>
<comment type="caution">
    <text evidence="2">The sequence shown here is derived from an EMBL/GenBank/DDBJ whole genome shotgun (WGS) entry which is preliminary data.</text>
</comment>
<dbReference type="PANTHER" id="PTHR34107">
    <property type="entry name" value="SLL0198 PROTEIN-RELATED"/>
    <property type="match status" value="1"/>
</dbReference>
<sequence length="216" mass="24136">MVRTTPVNPTKVVNFEEFVQWCPEGSTERYELHGGTVVAMPKPKGKHSQIAGFLMTELSVEIRRLGLPYFVPRECVVKTGEWSGYEPDVIVLDRQILAGDGAWERASTVDRSEAVRLVVEVVSGNWSDDYALKLDAYEGLGIAEYWIVDYLGLGGRKFIGTPKQPTFSVYSLSDNFSDNLSDKEYAVKQFRGRETIVSSVFPDLRLRAEEVFGAGA</sequence>
<feature type="domain" description="Putative restriction endonuclease" evidence="1">
    <location>
        <begin position="15"/>
        <end position="207"/>
    </location>
</feature>
<evidence type="ECO:0000313" key="2">
    <source>
        <dbReference type="EMBL" id="KKI99018.1"/>
    </source>
</evidence>
<dbReference type="Proteomes" id="UP000034681">
    <property type="component" value="Unassembled WGS sequence"/>
</dbReference>